<feature type="signal peptide" evidence="1">
    <location>
        <begin position="1"/>
        <end position="20"/>
    </location>
</feature>
<gene>
    <name evidence="2" type="ORF">BZG01_21210</name>
</gene>
<protein>
    <recommendedName>
        <fullName evidence="4">DUF4367 domain-containing protein</fullName>
    </recommendedName>
</protein>
<dbReference type="AlphaFoldDB" id="A0A2N3HQ70"/>
<comment type="caution">
    <text evidence="2">The sequence shown here is derived from an EMBL/GenBank/DDBJ whole genome shotgun (WGS) entry which is preliminary data.</text>
</comment>
<proteinExistence type="predicted"/>
<dbReference type="RefSeq" id="WP_101311837.1">
    <property type="nucleotide sequence ID" value="NZ_MVDE01000082.1"/>
</dbReference>
<evidence type="ECO:0000256" key="1">
    <source>
        <dbReference type="SAM" id="SignalP"/>
    </source>
</evidence>
<keyword evidence="1" id="KW-0732">Signal</keyword>
<dbReference type="EMBL" id="MVDE01000082">
    <property type="protein sequence ID" value="PKQ60191.1"/>
    <property type="molecule type" value="Genomic_DNA"/>
</dbReference>
<name>A0A2N3HQ70_9BACT</name>
<evidence type="ECO:0000313" key="2">
    <source>
        <dbReference type="EMBL" id="PKQ60191.1"/>
    </source>
</evidence>
<evidence type="ECO:0008006" key="4">
    <source>
        <dbReference type="Google" id="ProtNLM"/>
    </source>
</evidence>
<organism evidence="2 3">
    <name type="scientific">Labilibaculum manganireducens</name>
    <dbReference type="NCBI Taxonomy" id="1940525"/>
    <lineage>
        <taxon>Bacteria</taxon>
        <taxon>Pseudomonadati</taxon>
        <taxon>Bacteroidota</taxon>
        <taxon>Bacteroidia</taxon>
        <taxon>Marinilabiliales</taxon>
        <taxon>Marinifilaceae</taxon>
        <taxon>Labilibaculum</taxon>
    </lineage>
</organism>
<reference evidence="2 3" key="1">
    <citation type="journal article" date="2017" name="Front. Microbiol.">
        <title>Labilibaculum manganireducens gen. nov., sp. nov. and Labilibaculum filiforme sp. nov., Novel Bacteroidetes Isolated from Subsurface Sediments of the Baltic Sea.</title>
        <authorList>
            <person name="Vandieken V."/>
            <person name="Marshall I.P."/>
            <person name="Niemann H."/>
            <person name="Engelen B."/>
            <person name="Cypionka H."/>
        </authorList>
    </citation>
    <scope>NUCLEOTIDE SEQUENCE [LARGE SCALE GENOMIC DNA]</scope>
    <source>
        <strain evidence="2 3">59.10-2M</strain>
    </source>
</reference>
<keyword evidence="3" id="KW-1185">Reference proteome</keyword>
<sequence length="157" mass="18219">MKLKIVLGLMILSLSSNLVGQNAELEGSLFQNIDEPSIYHYYKGKQLLVYWVYENNPNKVVEIDTLNYGFNNTCELFNIDNLKQSGKYYFEIDAEDFEEGESFESDCGEMEIYKEGDKTMMNIYYSSSQQFVTYTKIEALPEKVQRYLQKKGIGVSE</sequence>
<evidence type="ECO:0000313" key="3">
    <source>
        <dbReference type="Proteomes" id="UP000233618"/>
    </source>
</evidence>
<dbReference type="Proteomes" id="UP000233618">
    <property type="component" value="Unassembled WGS sequence"/>
</dbReference>
<accession>A0A2N3HQ70</accession>
<feature type="chain" id="PRO_5014749085" description="DUF4367 domain-containing protein" evidence="1">
    <location>
        <begin position="21"/>
        <end position="157"/>
    </location>
</feature>